<name>A0A9Q8RKL6_9LEPT</name>
<accession>A0A9Q8RKL6</accession>
<proteinExistence type="predicted"/>
<evidence type="ECO:0000313" key="1">
    <source>
        <dbReference type="EMBL" id="UOG56859.1"/>
    </source>
</evidence>
<reference evidence="1" key="1">
    <citation type="submission" date="2022-02" db="EMBL/GenBank/DDBJ databases">
        <title>The genetically variable rfb locus in Leptospira is a mobile cassette and a molecular signature of serovar identity.</title>
        <authorList>
            <person name="Nieves C."/>
            <person name="Vincent A.T."/>
            <person name="Zarantonelli L."/>
            <person name="Picardeau M."/>
            <person name="Veyrier F.J."/>
            <person name="Buschiazzo A."/>
        </authorList>
    </citation>
    <scope>NUCLEOTIDE SEQUENCE</scope>
    <source>
        <strain evidence="1">IP1512017</strain>
    </source>
</reference>
<organism evidence="1 2">
    <name type="scientific">Leptospira noguchii</name>
    <dbReference type="NCBI Taxonomy" id="28182"/>
    <lineage>
        <taxon>Bacteria</taxon>
        <taxon>Pseudomonadati</taxon>
        <taxon>Spirochaetota</taxon>
        <taxon>Spirochaetia</taxon>
        <taxon>Leptospirales</taxon>
        <taxon>Leptospiraceae</taxon>
        <taxon>Leptospira</taxon>
    </lineage>
</organism>
<dbReference type="RefSeq" id="WP_004456748.1">
    <property type="nucleotide sequence ID" value="NZ_CP091940.1"/>
</dbReference>
<evidence type="ECO:0000313" key="2">
    <source>
        <dbReference type="Proteomes" id="UP000829829"/>
    </source>
</evidence>
<sequence length="73" mass="8483">MFESSRIINILHLGILNSISKIGLNTQILSKKLKITLLKIFRALSFDRLLANLLWIWGKSNVLYRILDIHYST</sequence>
<dbReference type="AlphaFoldDB" id="A0A9Q8RKL6"/>
<protein>
    <submittedName>
        <fullName evidence="1">Uncharacterized protein</fullName>
    </submittedName>
</protein>
<gene>
    <name evidence="1" type="ORF">MAL03_01125</name>
</gene>
<dbReference type="EMBL" id="CP091957">
    <property type="protein sequence ID" value="UOG56859.1"/>
    <property type="molecule type" value="Genomic_DNA"/>
</dbReference>
<dbReference type="Proteomes" id="UP000829829">
    <property type="component" value="Chromosome 1"/>
</dbReference>